<gene>
    <name evidence="13" type="ORF">H9851_04760</name>
</gene>
<evidence type="ECO:0000256" key="2">
    <source>
        <dbReference type="ARBA" id="ARBA00005582"/>
    </source>
</evidence>
<reference evidence="13" key="2">
    <citation type="submission" date="2021-04" db="EMBL/GenBank/DDBJ databases">
        <authorList>
            <person name="Gilroy R."/>
        </authorList>
    </citation>
    <scope>NUCLEOTIDE SEQUENCE</scope>
    <source>
        <strain evidence="13">2189</strain>
    </source>
</reference>
<evidence type="ECO:0000256" key="7">
    <source>
        <dbReference type="ARBA" id="ARBA00022801"/>
    </source>
</evidence>
<organism evidence="13 14">
    <name type="scientific">Candidatus Borkfalkia faecavium</name>
    <dbReference type="NCBI Taxonomy" id="2838508"/>
    <lineage>
        <taxon>Bacteria</taxon>
        <taxon>Bacillati</taxon>
        <taxon>Bacillota</taxon>
        <taxon>Clostridia</taxon>
        <taxon>Christensenellales</taxon>
        <taxon>Christensenellaceae</taxon>
        <taxon>Candidatus Borkfalkia</taxon>
    </lineage>
</organism>
<evidence type="ECO:0000256" key="10">
    <source>
        <dbReference type="ARBA" id="ARBA00035861"/>
    </source>
</evidence>
<keyword evidence="7" id="KW-0378">Hydrolase</keyword>
<protein>
    <recommendedName>
        <fullName evidence="11">8-oxo-dGTP diphosphatase</fullName>
        <ecNumber evidence="11">3.6.1.55</ecNumber>
    </recommendedName>
</protein>
<evidence type="ECO:0000256" key="9">
    <source>
        <dbReference type="ARBA" id="ARBA00023204"/>
    </source>
</evidence>
<dbReference type="EMBL" id="DXEW01000025">
    <property type="protein sequence ID" value="HIX50573.1"/>
    <property type="molecule type" value="Genomic_DNA"/>
</dbReference>
<reference evidence="13" key="1">
    <citation type="journal article" date="2021" name="PeerJ">
        <title>Extensive microbial diversity within the chicken gut microbiome revealed by metagenomics and culture.</title>
        <authorList>
            <person name="Gilroy R."/>
            <person name="Ravi A."/>
            <person name="Getino M."/>
            <person name="Pursley I."/>
            <person name="Horton D.L."/>
            <person name="Alikhan N.F."/>
            <person name="Baker D."/>
            <person name="Gharbi K."/>
            <person name="Hall N."/>
            <person name="Watson M."/>
            <person name="Adriaenssens E.M."/>
            <person name="Foster-Nyarko E."/>
            <person name="Jarju S."/>
            <person name="Secka A."/>
            <person name="Antonio M."/>
            <person name="Oren A."/>
            <person name="Chaudhuri R.R."/>
            <person name="La Ragione R."/>
            <person name="Hildebrand F."/>
            <person name="Pallen M.J."/>
        </authorList>
    </citation>
    <scope>NUCLEOTIDE SEQUENCE</scope>
    <source>
        <strain evidence="13">2189</strain>
    </source>
</reference>
<evidence type="ECO:0000313" key="14">
    <source>
        <dbReference type="Proteomes" id="UP000886847"/>
    </source>
</evidence>
<dbReference type="GO" id="GO:0008413">
    <property type="term" value="F:8-oxo-7,8-dihydroguanosine triphosphate pyrophosphatase activity"/>
    <property type="evidence" value="ECO:0007669"/>
    <property type="project" value="TreeGrafter"/>
</dbReference>
<dbReference type="GO" id="GO:0046872">
    <property type="term" value="F:metal ion binding"/>
    <property type="evidence" value="ECO:0007669"/>
    <property type="project" value="UniProtKB-KW"/>
</dbReference>
<keyword evidence="8" id="KW-0460">Magnesium</keyword>
<dbReference type="InterPro" id="IPR047127">
    <property type="entry name" value="MutT-like"/>
</dbReference>
<comment type="caution">
    <text evidence="13">The sequence shown here is derived from an EMBL/GenBank/DDBJ whole genome shotgun (WGS) entry which is preliminary data.</text>
</comment>
<dbReference type="PROSITE" id="PS51462">
    <property type="entry name" value="NUDIX"/>
    <property type="match status" value="1"/>
</dbReference>
<dbReference type="Pfam" id="PF00293">
    <property type="entry name" value="NUDIX"/>
    <property type="match status" value="1"/>
</dbReference>
<dbReference type="GO" id="GO:0035539">
    <property type="term" value="F:8-oxo-7,8-dihydrodeoxyguanosine triphosphate pyrophosphatase activity"/>
    <property type="evidence" value="ECO:0007669"/>
    <property type="project" value="UniProtKB-EC"/>
</dbReference>
<comment type="cofactor">
    <cofactor evidence="1">
        <name>Mg(2+)</name>
        <dbReference type="ChEBI" id="CHEBI:18420"/>
    </cofactor>
</comment>
<keyword evidence="4" id="KW-0235">DNA replication</keyword>
<keyword evidence="9" id="KW-0234">DNA repair</keyword>
<evidence type="ECO:0000256" key="6">
    <source>
        <dbReference type="ARBA" id="ARBA00022763"/>
    </source>
</evidence>
<keyword evidence="5" id="KW-0479">Metal-binding</keyword>
<dbReference type="AlphaFoldDB" id="A0A9D2AUP4"/>
<evidence type="ECO:0000256" key="8">
    <source>
        <dbReference type="ARBA" id="ARBA00022842"/>
    </source>
</evidence>
<proteinExistence type="inferred from homology"/>
<dbReference type="GO" id="GO:0044715">
    <property type="term" value="F:8-oxo-dGDP phosphatase activity"/>
    <property type="evidence" value="ECO:0007669"/>
    <property type="project" value="TreeGrafter"/>
</dbReference>
<evidence type="ECO:0000259" key="12">
    <source>
        <dbReference type="PROSITE" id="PS51462"/>
    </source>
</evidence>
<dbReference type="SUPFAM" id="SSF55811">
    <property type="entry name" value="Nudix"/>
    <property type="match status" value="1"/>
</dbReference>
<feature type="domain" description="Nudix hydrolase" evidence="12">
    <location>
        <begin position="2"/>
        <end position="131"/>
    </location>
</feature>
<dbReference type="GO" id="GO:0006260">
    <property type="term" value="P:DNA replication"/>
    <property type="evidence" value="ECO:0007669"/>
    <property type="project" value="UniProtKB-KW"/>
</dbReference>
<dbReference type="EC" id="3.6.1.55" evidence="11"/>
<keyword evidence="6" id="KW-0227">DNA damage</keyword>
<evidence type="ECO:0000313" key="13">
    <source>
        <dbReference type="EMBL" id="HIX50573.1"/>
    </source>
</evidence>
<keyword evidence="3" id="KW-0515">Mutator protein</keyword>
<dbReference type="InterPro" id="IPR000086">
    <property type="entry name" value="NUDIX_hydrolase_dom"/>
</dbReference>
<dbReference type="Proteomes" id="UP000886847">
    <property type="component" value="Unassembled WGS sequence"/>
</dbReference>
<evidence type="ECO:0000256" key="1">
    <source>
        <dbReference type="ARBA" id="ARBA00001946"/>
    </source>
</evidence>
<evidence type="ECO:0000256" key="11">
    <source>
        <dbReference type="ARBA" id="ARBA00038905"/>
    </source>
</evidence>
<accession>A0A9D2AUP4</accession>
<dbReference type="Gene3D" id="3.90.79.10">
    <property type="entry name" value="Nucleoside Triphosphate Pyrophosphohydrolase"/>
    <property type="match status" value="1"/>
</dbReference>
<dbReference type="PANTHER" id="PTHR47707:SF1">
    <property type="entry name" value="NUDIX HYDROLASE FAMILY PROTEIN"/>
    <property type="match status" value="1"/>
</dbReference>
<dbReference type="InterPro" id="IPR015797">
    <property type="entry name" value="NUDIX_hydrolase-like_dom_sf"/>
</dbReference>
<dbReference type="PANTHER" id="PTHR47707">
    <property type="entry name" value="8-OXO-DGTP DIPHOSPHATASE"/>
    <property type="match status" value="1"/>
</dbReference>
<dbReference type="GO" id="GO:0006281">
    <property type="term" value="P:DNA repair"/>
    <property type="evidence" value="ECO:0007669"/>
    <property type="project" value="UniProtKB-KW"/>
</dbReference>
<evidence type="ECO:0000256" key="3">
    <source>
        <dbReference type="ARBA" id="ARBA00022457"/>
    </source>
</evidence>
<comment type="similarity">
    <text evidence="2">Belongs to the Nudix hydrolase family.</text>
</comment>
<dbReference type="GO" id="GO:0044716">
    <property type="term" value="F:8-oxo-GDP phosphatase activity"/>
    <property type="evidence" value="ECO:0007669"/>
    <property type="project" value="TreeGrafter"/>
</dbReference>
<evidence type="ECO:0000256" key="4">
    <source>
        <dbReference type="ARBA" id="ARBA00022705"/>
    </source>
</evidence>
<dbReference type="CDD" id="cd03425">
    <property type="entry name" value="NUDIX_MutT_NudA_like"/>
    <property type="match status" value="1"/>
</dbReference>
<comment type="catalytic activity">
    <reaction evidence="10">
        <text>8-oxo-dGTP + H2O = 8-oxo-dGMP + diphosphate + H(+)</text>
        <dbReference type="Rhea" id="RHEA:31575"/>
        <dbReference type="ChEBI" id="CHEBI:15377"/>
        <dbReference type="ChEBI" id="CHEBI:15378"/>
        <dbReference type="ChEBI" id="CHEBI:33019"/>
        <dbReference type="ChEBI" id="CHEBI:63224"/>
        <dbReference type="ChEBI" id="CHEBI:77896"/>
        <dbReference type="EC" id="3.6.1.55"/>
    </reaction>
</comment>
<name>A0A9D2AUP4_9FIRM</name>
<evidence type="ECO:0000256" key="5">
    <source>
        <dbReference type="ARBA" id="ARBA00022723"/>
    </source>
</evidence>
<sequence>MKRHLQVVGGIVIQNGALLAARRGESKYAYVAHKYEFAGGKIEAGETPPQALAREFAEELRAKIEVGERFMRLTHEYPDFIVTLDTYFCTLLTPVSRTEHEELRFIPLAELSPADWAPADAPAVKALRAMAEGEEL</sequence>